<dbReference type="AlphaFoldDB" id="A0A424YU14"/>
<dbReference type="InterPro" id="IPR001199">
    <property type="entry name" value="Cyt_B5-like_heme/steroid-bd"/>
</dbReference>
<dbReference type="InterPro" id="IPR036400">
    <property type="entry name" value="Cyt_B5-like_heme/steroid_sf"/>
</dbReference>
<organism evidence="3 4">
    <name type="scientific">Methanosalsum natronophilum</name>
    <dbReference type="NCBI Taxonomy" id="768733"/>
    <lineage>
        <taxon>Archaea</taxon>
        <taxon>Methanobacteriati</taxon>
        <taxon>Methanobacteriota</taxon>
        <taxon>Stenosarchaea group</taxon>
        <taxon>Methanomicrobia</taxon>
        <taxon>Methanosarcinales</taxon>
        <taxon>Methanosarcinaceae</taxon>
        <taxon>Methanosalsum</taxon>
    </lineage>
</organism>
<dbReference type="SUPFAM" id="SSF55856">
    <property type="entry name" value="Cytochrome b5-like heme/steroid binding domain"/>
    <property type="match status" value="1"/>
</dbReference>
<sequence length="78" mass="8719">MEEFTLDELLEYNGTDGKKAYVAYNGKVYDVTDSFLWDDGDHQGMHEAGKDYSSELGDEAPHGDDVLEDFPVVGTIKK</sequence>
<reference evidence="3 4" key="1">
    <citation type="submission" date="2018-08" db="EMBL/GenBank/DDBJ databases">
        <title>The metabolism and importance of syntrophic acetate oxidation coupled to methane or sulfide production in haloalkaline environments.</title>
        <authorList>
            <person name="Timmers P.H.A."/>
            <person name="Vavourakis C.D."/>
            <person name="Sorokin D.Y."/>
            <person name="Sinninghe Damste J.S."/>
            <person name="Muyzer G."/>
            <person name="Stams A.J.M."/>
            <person name="Plugge C.M."/>
        </authorList>
    </citation>
    <scope>NUCLEOTIDE SEQUENCE [LARGE SCALE GENOMIC DNA]</scope>
    <source>
        <strain evidence="3">MSAO_Arc3</strain>
    </source>
</reference>
<feature type="compositionally biased region" description="Basic and acidic residues" evidence="1">
    <location>
        <begin position="46"/>
        <end position="65"/>
    </location>
</feature>
<dbReference type="Proteomes" id="UP000284763">
    <property type="component" value="Unassembled WGS sequence"/>
</dbReference>
<accession>A0A424YU14</accession>
<proteinExistence type="predicted"/>
<evidence type="ECO:0000256" key="1">
    <source>
        <dbReference type="SAM" id="MobiDB-lite"/>
    </source>
</evidence>
<comment type="caution">
    <text evidence="3">The sequence shown here is derived from an EMBL/GenBank/DDBJ whole genome shotgun (WGS) entry which is preliminary data.</text>
</comment>
<gene>
    <name evidence="3" type="ORF">D5R95_07205</name>
</gene>
<dbReference type="RefSeq" id="WP_259135252.1">
    <property type="nucleotide sequence ID" value="NZ_JANUCS010000012.1"/>
</dbReference>
<evidence type="ECO:0000313" key="4">
    <source>
        <dbReference type="Proteomes" id="UP000284763"/>
    </source>
</evidence>
<feature type="domain" description="Cytochrome b5 heme-binding" evidence="2">
    <location>
        <begin position="4"/>
        <end position="77"/>
    </location>
</feature>
<protein>
    <submittedName>
        <fullName evidence="3">Cytochrome B5</fullName>
    </submittedName>
</protein>
<dbReference type="SMART" id="SM01117">
    <property type="entry name" value="Cyt-b5"/>
    <property type="match status" value="1"/>
</dbReference>
<name>A0A424YU14_9EURY</name>
<dbReference type="Pfam" id="PF00173">
    <property type="entry name" value="Cyt-b5"/>
    <property type="match status" value="1"/>
</dbReference>
<feature type="region of interest" description="Disordered" evidence="1">
    <location>
        <begin position="46"/>
        <end position="67"/>
    </location>
</feature>
<evidence type="ECO:0000313" key="3">
    <source>
        <dbReference type="EMBL" id="RQD82433.1"/>
    </source>
</evidence>
<evidence type="ECO:0000259" key="2">
    <source>
        <dbReference type="SMART" id="SM01117"/>
    </source>
</evidence>
<dbReference type="Gene3D" id="3.10.120.10">
    <property type="entry name" value="Cytochrome b5-like heme/steroid binding domain"/>
    <property type="match status" value="1"/>
</dbReference>
<dbReference type="EMBL" id="QZAB01000451">
    <property type="protein sequence ID" value="RQD82433.1"/>
    <property type="molecule type" value="Genomic_DNA"/>
</dbReference>